<comment type="caution">
    <text evidence="2">The sequence shown here is derived from an EMBL/GenBank/DDBJ whole genome shotgun (WGS) entry which is preliminary data.</text>
</comment>
<sequence>MAVEEYLGREDALDGRRAQVDVTHYRPPSILMPADLPQAGQVSVTPQALHHRVLTLKANRPAAKPAASAEHAAVSSTAISAPG</sequence>
<dbReference type="RefSeq" id="WP_168072640.1">
    <property type="nucleotide sequence ID" value="NZ_BAAAQJ010000008.1"/>
</dbReference>
<dbReference type="AlphaFoldDB" id="A0A8J3LRB6"/>
<name>A0A8J3LRB6_9ACTN</name>
<evidence type="ECO:0000256" key="1">
    <source>
        <dbReference type="SAM" id="MobiDB-lite"/>
    </source>
</evidence>
<protein>
    <submittedName>
        <fullName evidence="2">Uncharacterized protein</fullName>
    </submittedName>
</protein>
<accession>A0A8J3LRB6</accession>
<proteinExistence type="predicted"/>
<evidence type="ECO:0000313" key="2">
    <source>
        <dbReference type="EMBL" id="GIG72261.1"/>
    </source>
</evidence>
<organism evidence="2 3">
    <name type="scientific">Planosporangium flavigriseum</name>
    <dbReference type="NCBI Taxonomy" id="373681"/>
    <lineage>
        <taxon>Bacteria</taxon>
        <taxon>Bacillati</taxon>
        <taxon>Actinomycetota</taxon>
        <taxon>Actinomycetes</taxon>
        <taxon>Micromonosporales</taxon>
        <taxon>Micromonosporaceae</taxon>
        <taxon>Planosporangium</taxon>
    </lineage>
</organism>
<dbReference type="EMBL" id="BONU01000003">
    <property type="protein sequence ID" value="GIG72261.1"/>
    <property type="molecule type" value="Genomic_DNA"/>
</dbReference>
<dbReference type="Proteomes" id="UP000653674">
    <property type="component" value="Unassembled WGS sequence"/>
</dbReference>
<reference evidence="2" key="1">
    <citation type="submission" date="2021-01" db="EMBL/GenBank/DDBJ databases">
        <title>Whole genome shotgun sequence of Planosporangium flavigriseum NBRC 105377.</title>
        <authorList>
            <person name="Komaki H."/>
            <person name="Tamura T."/>
        </authorList>
    </citation>
    <scope>NUCLEOTIDE SEQUENCE</scope>
    <source>
        <strain evidence="2">NBRC 105377</strain>
    </source>
</reference>
<evidence type="ECO:0000313" key="3">
    <source>
        <dbReference type="Proteomes" id="UP000653674"/>
    </source>
</evidence>
<keyword evidence="3" id="KW-1185">Reference proteome</keyword>
<gene>
    <name evidence="2" type="ORF">Pfl04_06650</name>
</gene>
<feature type="region of interest" description="Disordered" evidence="1">
    <location>
        <begin position="60"/>
        <end position="83"/>
    </location>
</feature>